<evidence type="ECO:0000313" key="1">
    <source>
        <dbReference type="EMBL" id="CUG88797.1"/>
    </source>
</evidence>
<gene>
    <name evidence="1" type="ORF">BSAL_17335</name>
</gene>
<evidence type="ECO:0000313" key="2">
    <source>
        <dbReference type="Proteomes" id="UP000051952"/>
    </source>
</evidence>
<proteinExistence type="predicted"/>
<keyword evidence="2" id="KW-1185">Reference proteome</keyword>
<dbReference type="Proteomes" id="UP000051952">
    <property type="component" value="Unassembled WGS sequence"/>
</dbReference>
<organism evidence="1 2">
    <name type="scientific">Bodo saltans</name>
    <name type="common">Flagellated protozoan</name>
    <dbReference type="NCBI Taxonomy" id="75058"/>
    <lineage>
        <taxon>Eukaryota</taxon>
        <taxon>Discoba</taxon>
        <taxon>Euglenozoa</taxon>
        <taxon>Kinetoplastea</taxon>
        <taxon>Metakinetoplastina</taxon>
        <taxon>Eubodonida</taxon>
        <taxon>Bodonidae</taxon>
        <taxon>Bodo</taxon>
    </lineage>
</organism>
<protein>
    <submittedName>
        <fullName evidence="1">Uncharacterized protein</fullName>
    </submittedName>
</protein>
<sequence length="431" mass="45228">MTISFAKNREGLIGSNSSNMDGASSDIIAQTTDIVEIDTKTTCRYFPSSPLNHLPATTSVTLSAQQTMPSTAKRETSSSHSNTIRMTTSSSTTRWALMAAIVTVVHMLLLSHNSIGTHAQTCTYSSFTFTTTATNIGASCQNLLVQTSTASGLSLGAKLANFDASTGAISLSFTGNTFKSQLNLGQTVSGLTITGWTTAPSATITSVSINIDSNSLGNATLQFSGIFPSGTVVSISNNNFVQWYPNSNGDRVANLYFAGVTMTGTGSSLIATKNTMYANDIEGPSVYPPYSIFTDRWLLSNLANVTFSSNSITAVGDEQAAMGIWFSSTTTYSLDIRSGASMNFIYNSIKISSTGSNPLYGVHSDFAVFVNGLQGTTRSQWNIVGNFIGITAGISASRGISFGNTASGVYTNALGITGGAVLSLNYNSISM</sequence>
<name>A0A0S4JBM6_BODSA</name>
<reference evidence="2" key="1">
    <citation type="submission" date="2015-09" db="EMBL/GenBank/DDBJ databases">
        <authorList>
            <consortium name="Pathogen Informatics"/>
        </authorList>
    </citation>
    <scope>NUCLEOTIDE SEQUENCE [LARGE SCALE GENOMIC DNA]</scope>
    <source>
        <strain evidence="2">Lake Konstanz</strain>
    </source>
</reference>
<accession>A0A0S4JBM6</accession>
<feature type="non-terminal residue" evidence="1">
    <location>
        <position position="431"/>
    </location>
</feature>
<dbReference type="EMBL" id="CYKH01001673">
    <property type="protein sequence ID" value="CUG88797.1"/>
    <property type="molecule type" value="Genomic_DNA"/>
</dbReference>
<dbReference type="AlphaFoldDB" id="A0A0S4JBM6"/>
<dbReference type="VEuPathDB" id="TriTrypDB:BSAL_17335"/>